<dbReference type="GO" id="GO:0005524">
    <property type="term" value="F:ATP binding"/>
    <property type="evidence" value="ECO:0007669"/>
    <property type="project" value="UniProtKB-UniRule"/>
</dbReference>
<dbReference type="PANTHER" id="PTHR46566:SF5">
    <property type="entry name" value="1-PHOSPHOFRUCTOKINASE"/>
    <property type="match status" value="1"/>
</dbReference>
<dbReference type="AlphaFoldDB" id="A0A8J3ATY8"/>
<dbReference type="InterPro" id="IPR011611">
    <property type="entry name" value="PfkB_dom"/>
</dbReference>
<comment type="similarity">
    <text evidence="7">Belongs to the carbohydrate kinase PfkB family. LacC subfamily.</text>
</comment>
<dbReference type="NCBIfam" id="TIGR03828">
    <property type="entry name" value="pfkB"/>
    <property type="match status" value="1"/>
</dbReference>
<comment type="function">
    <text evidence="8">Catalyzes the ATP-dependent phosphorylation of fructose-l-phosphate to fructose-l,6-bisphosphate.</text>
</comment>
<dbReference type="GO" id="GO:0044281">
    <property type="term" value="P:small molecule metabolic process"/>
    <property type="evidence" value="ECO:0007669"/>
    <property type="project" value="UniProtKB-ARBA"/>
</dbReference>
<dbReference type="GO" id="GO:2001059">
    <property type="term" value="P:D-tagatose 6-phosphate catabolic process"/>
    <property type="evidence" value="ECO:0007669"/>
    <property type="project" value="UniProtKB-UniPathway"/>
</dbReference>
<dbReference type="EC" id="2.7.1.144" evidence="7"/>
<dbReference type="Proteomes" id="UP000626244">
    <property type="component" value="Unassembled WGS sequence"/>
</dbReference>
<dbReference type="CDD" id="cd01164">
    <property type="entry name" value="FruK_PfkB_like"/>
    <property type="match status" value="1"/>
</dbReference>
<comment type="catalytic activity">
    <reaction evidence="7">
        <text>D-tagatofuranose 6-phosphate + ATP = D-tagatofuranose 1,6-bisphosphate + ADP + H(+)</text>
        <dbReference type="Rhea" id="RHEA:12420"/>
        <dbReference type="ChEBI" id="CHEBI:15378"/>
        <dbReference type="ChEBI" id="CHEBI:30616"/>
        <dbReference type="ChEBI" id="CHEBI:58694"/>
        <dbReference type="ChEBI" id="CHEBI:58695"/>
        <dbReference type="ChEBI" id="CHEBI:456216"/>
        <dbReference type="EC" id="2.7.1.144"/>
    </reaction>
</comment>
<dbReference type="EMBL" id="BMHB01000002">
    <property type="protein sequence ID" value="GGI16083.1"/>
    <property type="molecule type" value="Genomic_DNA"/>
</dbReference>
<comment type="similarity">
    <text evidence="1">Belongs to the carbohydrate kinase pfkB family.</text>
</comment>
<evidence type="ECO:0000256" key="3">
    <source>
        <dbReference type="ARBA" id="ARBA00022741"/>
    </source>
</evidence>
<dbReference type="Pfam" id="PF00294">
    <property type="entry name" value="PfkB"/>
    <property type="match status" value="1"/>
</dbReference>
<dbReference type="InterPro" id="IPR029056">
    <property type="entry name" value="Ribokinase-like"/>
</dbReference>
<dbReference type="GO" id="GO:0008662">
    <property type="term" value="F:1-phosphofructokinase activity"/>
    <property type="evidence" value="ECO:0007669"/>
    <property type="project" value="UniProtKB-UniRule"/>
</dbReference>
<dbReference type="InterPro" id="IPR002173">
    <property type="entry name" value="Carboh/pur_kinase_PfkB_CS"/>
</dbReference>
<keyword evidence="5 7" id="KW-0067">ATP-binding</keyword>
<keyword evidence="3 7" id="KW-0547">Nucleotide-binding</keyword>
<dbReference type="GO" id="GO:0005829">
    <property type="term" value="C:cytosol"/>
    <property type="evidence" value="ECO:0007669"/>
    <property type="project" value="TreeGrafter"/>
</dbReference>
<evidence type="ECO:0000313" key="10">
    <source>
        <dbReference type="EMBL" id="GGI16083.1"/>
    </source>
</evidence>
<comment type="catalytic activity">
    <reaction evidence="6 8">
        <text>beta-D-fructose 1-phosphate + ATP = beta-D-fructose 1,6-bisphosphate + ADP + H(+)</text>
        <dbReference type="Rhea" id="RHEA:14213"/>
        <dbReference type="ChEBI" id="CHEBI:15378"/>
        <dbReference type="ChEBI" id="CHEBI:30616"/>
        <dbReference type="ChEBI" id="CHEBI:32966"/>
        <dbReference type="ChEBI" id="CHEBI:138881"/>
        <dbReference type="ChEBI" id="CHEBI:456216"/>
        <dbReference type="EC" id="2.7.1.56"/>
    </reaction>
</comment>
<dbReference type="PANTHER" id="PTHR46566">
    <property type="entry name" value="1-PHOSPHOFRUCTOKINASE-RELATED"/>
    <property type="match status" value="1"/>
</dbReference>
<comment type="pathway">
    <text evidence="7">Carbohydrate metabolism; D-tagatose 6-phosphate degradation; D-glyceraldehyde 3-phosphate and glycerone phosphate from D-tagatose 6-phosphate: step 1/2.</text>
</comment>
<dbReference type="RefSeq" id="WP_088000684.1">
    <property type="nucleotide sequence ID" value="NZ_BMHB01000002.1"/>
</dbReference>
<evidence type="ECO:0000256" key="2">
    <source>
        <dbReference type="ARBA" id="ARBA00022679"/>
    </source>
</evidence>
<keyword evidence="7" id="KW-0423">Lactose metabolism</keyword>
<dbReference type="GO" id="GO:0005988">
    <property type="term" value="P:lactose metabolic process"/>
    <property type="evidence" value="ECO:0007669"/>
    <property type="project" value="UniProtKB-KW"/>
</dbReference>
<evidence type="ECO:0000256" key="5">
    <source>
        <dbReference type="ARBA" id="ARBA00022840"/>
    </source>
</evidence>
<dbReference type="PIRSF" id="PIRSF000535">
    <property type="entry name" value="1PFK/6PFK/LacC"/>
    <property type="match status" value="1"/>
</dbReference>
<sequence length="311" mass="34098">MIATVTLNPAIDIRYNLPVFQLDEVNRVSIVDKTAGGKGLNVSRVLSQLGIKVTCTGFLGGKSGEWIADQFPKWGLNNQFVPIQGNTRFCLAIESSEGHTEILEQGPLIEENEREEFLKNFDRILDTNQYIVVSGSLPSGLSSDFYRQLAAKAKQKGKYLLLDTSNEALEKGIQGNPFLIKPNREELCKLIGKKDATLEDMILHARAICQKGIKFVLLSLGKQGALLISSGRVLQANIPTLTSVHQVGSGDSMLAGFTYAHAKDYSIEEVLKWACACGMSNAASERTGEIDLSQVHYYLNFIEVKELTGGV</sequence>
<dbReference type="GO" id="GO:0016052">
    <property type="term" value="P:carbohydrate catabolic process"/>
    <property type="evidence" value="ECO:0007669"/>
    <property type="project" value="UniProtKB-ARBA"/>
</dbReference>
<evidence type="ECO:0000256" key="1">
    <source>
        <dbReference type="ARBA" id="ARBA00005380"/>
    </source>
</evidence>
<dbReference type="FunFam" id="3.40.1190.20:FF:000001">
    <property type="entry name" value="Phosphofructokinase"/>
    <property type="match status" value="1"/>
</dbReference>
<evidence type="ECO:0000256" key="7">
    <source>
        <dbReference type="PIRNR" id="PIRNR000535"/>
    </source>
</evidence>
<evidence type="ECO:0000256" key="4">
    <source>
        <dbReference type="ARBA" id="ARBA00022777"/>
    </source>
</evidence>
<keyword evidence="4 8" id="KW-0418">Kinase</keyword>
<organism evidence="10 11">
    <name type="scientific">Gottfriedia solisilvae</name>
    <dbReference type="NCBI Taxonomy" id="1516104"/>
    <lineage>
        <taxon>Bacteria</taxon>
        <taxon>Bacillati</taxon>
        <taxon>Bacillota</taxon>
        <taxon>Bacilli</taxon>
        <taxon>Bacillales</taxon>
        <taxon>Bacillaceae</taxon>
        <taxon>Gottfriedia</taxon>
    </lineage>
</organism>
<dbReference type="NCBIfam" id="TIGR03168">
    <property type="entry name" value="1-PFK"/>
    <property type="match status" value="1"/>
</dbReference>
<gene>
    <name evidence="10" type="primary">lacC</name>
    <name evidence="10" type="ORF">GCM10007380_31190</name>
</gene>
<proteinExistence type="inferred from homology"/>
<dbReference type="GO" id="GO:0009024">
    <property type="term" value="F:tagatose-6-phosphate kinase activity"/>
    <property type="evidence" value="ECO:0007669"/>
    <property type="project" value="UniProtKB-EC"/>
</dbReference>
<feature type="domain" description="Carbohydrate kinase PfkB" evidence="9">
    <location>
        <begin position="15"/>
        <end position="287"/>
    </location>
</feature>
<dbReference type="InterPro" id="IPR017583">
    <property type="entry name" value="Tagatose/fructose_Pkinase"/>
</dbReference>
<reference evidence="11" key="1">
    <citation type="journal article" date="2019" name="Int. J. Syst. Evol. Microbiol.">
        <title>The Global Catalogue of Microorganisms (GCM) 10K type strain sequencing project: providing services to taxonomists for standard genome sequencing and annotation.</title>
        <authorList>
            <consortium name="The Broad Institute Genomics Platform"/>
            <consortium name="The Broad Institute Genome Sequencing Center for Infectious Disease"/>
            <person name="Wu L."/>
            <person name="Ma J."/>
        </authorList>
    </citation>
    <scope>NUCLEOTIDE SEQUENCE [LARGE SCALE GENOMIC DNA]</scope>
    <source>
        <strain evidence="11">CGMCC 1.14993</strain>
    </source>
</reference>
<dbReference type="PROSITE" id="PS00583">
    <property type="entry name" value="PFKB_KINASES_1"/>
    <property type="match status" value="1"/>
</dbReference>
<dbReference type="Gene3D" id="3.40.1190.20">
    <property type="match status" value="1"/>
</dbReference>
<dbReference type="OrthoDB" id="9801219at2"/>
<dbReference type="SUPFAM" id="SSF53613">
    <property type="entry name" value="Ribokinase-like"/>
    <property type="match status" value="1"/>
</dbReference>
<dbReference type="InterPro" id="IPR022463">
    <property type="entry name" value="1-PFruKinase"/>
</dbReference>
<name>A0A8J3ATY8_9BACI</name>
<dbReference type="UniPathway" id="UPA00704">
    <property type="reaction ID" value="UER00715"/>
</dbReference>
<evidence type="ECO:0000256" key="8">
    <source>
        <dbReference type="RuleBase" id="RU369061"/>
    </source>
</evidence>
<evidence type="ECO:0000313" key="11">
    <source>
        <dbReference type="Proteomes" id="UP000626244"/>
    </source>
</evidence>
<keyword evidence="11" id="KW-1185">Reference proteome</keyword>
<comment type="caution">
    <text evidence="10">The sequence shown here is derived from an EMBL/GenBank/DDBJ whole genome shotgun (WGS) entry which is preliminary data.</text>
</comment>
<keyword evidence="2 7" id="KW-0808">Transferase</keyword>
<protein>
    <recommendedName>
        <fullName evidence="7">Tagatose-6-phosphate kinase</fullName>
        <ecNumber evidence="7">2.7.1.144</ecNumber>
    </recommendedName>
</protein>
<accession>A0A8J3ATY8</accession>
<evidence type="ECO:0000256" key="6">
    <source>
        <dbReference type="ARBA" id="ARBA00047745"/>
    </source>
</evidence>
<evidence type="ECO:0000259" key="9">
    <source>
        <dbReference type="Pfam" id="PF00294"/>
    </source>
</evidence>